<evidence type="ECO:0000313" key="2">
    <source>
        <dbReference type="Proteomes" id="UP000294360"/>
    </source>
</evidence>
<gene>
    <name evidence="1" type="ORF">MTUNDRAET4_0518</name>
</gene>
<accession>A0A4V6IM83</accession>
<evidence type="ECO:0000313" key="1">
    <source>
        <dbReference type="EMBL" id="VFU07411.1"/>
    </source>
</evidence>
<dbReference type="Proteomes" id="UP000294360">
    <property type="component" value="Chromosome"/>
</dbReference>
<dbReference type="KEGG" id="mtun:MTUNDRAET4_0518"/>
<proteinExistence type="predicted"/>
<dbReference type="AlphaFoldDB" id="A0A4V6IM83"/>
<protein>
    <submittedName>
        <fullName evidence="1">Uncharacterized protein</fullName>
    </submittedName>
</protein>
<organism evidence="1 2">
    <name type="scientific">Methylocella tundrae</name>
    <dbReference type="NCBI Taxonomy" id="227605"/>
    <lineage>
        <taxon>Bacteria</taxon>
        <taxon>Pseudomonadati</taxon>
        <taxon>Pseudomonadota</taxon>
        <taxon>Alphaproteobacteria</taxon>
        <taxon>Hyphomicrobiales</taxon>
        <taxon>Beijerinckiaceae</taxon>
        <taxon>Methylocella</taxon>
    </lineage>
</organism>
<name>A0A4V6IM83_METTU</name>
<dbReference type="EMBL" id="LR536450">
    <property type="protein sequence ID" value="VFU07411.1"/>
    <property type="molecule type" value="Genomic_DNA"/>
</dbReference>
<reference evidence="1 2" key="1">
    <citation type="submission" date="2019-03" db="EMBL/GenBank/DDBJ databases">
        <authorList>
            <person name="Kox A.R. M."/>
        </authorList>
    </citation>
    <scope>NUCLEOTIDE SEQUENCE [LARGE SCALE GENOMIC DNA]</scope>
    <source>
        <strain evidence="1">MTUNDRAET4 annotated genome</strain>
    </source>
</reference>
<sequence>MASPLQWNRWVLEKGAFYLQPALVSNCEGLWMLLPVPSMCQMFSSHICGPVVAPLTTQSP</sequence>